<comment type="caution">
    <text evidence="9">The sequence shown here is derived from an EMBL/GenBank/DDBJ whole genome shotgun (WGS) entry which is preliminary data.</text>
</comment>
<evidence type="ECO:0000313" key="10">
    <source>
        <dbReference type="Proteomes" id="UP000037136"/>
    </source>
</evidence>
<keyword evidence="5 7" id="KW-1133">Transmembrane helix</keyword>
<dbReference type="EMBL" id="LAZP02000213">
    <property type="protein sequence ID" value="PFH59267.1"/>
    <property type="molecule type" value="Genomic_DNA"/>
</dbReference>
<dbReference type="OrthoDB" id="1436450at2759"/>
<dbReference type="InterPro" id="IPR037185">
    <property type="entry name" value="EmrE-like"/>
</dbReference>
<dbReference type="Proteomes" id="UP000037136">
    <property type="component" value="Unassembled WGS sequence"/>
</dbReference>
<evidence type="ECO:0000256" key="1">
    <source>
        <dbReference type="ARBA" id="ARBA00004141"/>
    </source>
</evidence>
<feature type="transmembrane region" description="Helical" evidence="7">
    <location>
        <begin position="60"/>
        <end position="84"/>
    </location>
</feature>
<dbReference type="InterPro" id="IPR025016">
    <property type="entry name" value="DUF3955"/>
</dbReference>
<feature type="transmembrane region" description="Helical" evidence="7">
    <location>
        <begin position="188"/>
        <end position="205"/>
    </location>
</feature>
<keyword evidence="4 7" id="KW-0812">Transmembrane</keyword>
<evidence type="ECO:0000256" key="3">
    <source>
        <dbReference type="ARBA" id="ARBA00022448"/>
    </source>
</evidence>
<evidence type="ECO:0000256" key="2">
    <source>
        <dbReference type="ARBA" id="ARBA00007863"/>
    </source>
</evidence>
<keyword evidence="3" id="KW-0813">Transport</keyword>
<dbReference type="STRING" id="268505.A0A2A9PED9"/>
<dbReference type="PANTHER" id="PTHR23051">
    <property type="entry name" value="SOLUTE CARRIER FAMILY 35, MEMBER F5"/>
    <property type="match status" value="1"/>
</dbReference>
<sequence>MASPERPDHRMSRRLSDATAADAAAALAPVSRSLSPVVASAAIKEEDGRLLAGLGLTRRALGICLLLVTVFLWTTSNFLASFIFSDHTYDKPFFLVYINSSVFAFSLAPMATRYLFEKGLRGLRRDALRLWRERRLPKTISKTAVAAEEEETEEETAGERLLMSDEEAAEGLEEQSAGTDKLGMRETAVLSFEFSMLWFAANYLASACLGFTSVASVTILTSTSSMWTLVLCAVYRVEHFSVRKLVGVTASLVGVALVSTVDLSGSSDENRGSFPHKTPGQIAAGDAMALLSAVVYGLYVTVMKRRVGREDRVDMRLFFGLVGVFNLVLLWPLFPVLHWTGIEPFAMPPTAKVWAVIAANSLSSFISDMSWAFAMLLTTPLVVTVGLSLTIPLSLIGEMVQYGQYSSFVYWIGAGIVLLSFVFINSESQEEEGEEEKEEEEEARGG</sequence>
<feature type="transmembrane region" description="Helical" evidence="7">
    <location>
        <begin position="281"/>
        <end position="303"/>
    </location>
</feature>
<feature type="transmembrane region" description="Helical" evidence="7">
    <location>
        <begin position="315"/>
        <end position="334"/>
    </location>
</feature>
<evidence type="ECO:0000256" key="6">
    <source>
        <dbReference type="ARBA" id="ARBA00023136"/>
    </source>
</evidence>
<dbReference type="InterPro" id="IPR009262">
    <property type="entry name" value="SLC35_F1/F2/F6"/>
</dbReference>
<proteinExistence type="inferred from homology"/>
<feature type="transmembrane region" description="Helical" evidence="7">
    <location>
        <begin position="211"/>
        <end position="235"/>
    </location>
</feature>
<dbReference type="SUPFAM" id="SSF103481">
    <property type="entry name" value="Multidrug resistance efflux transporter EmrE"/>
    <property type="match status" value="1"/>
</dbReference>
<keyword evidence="6 7" id="KW-0472">Membrane</keyword>
<organism evidence="9 10">
    <name type="scientific">Ophiocordyceps unilateralis</name>
    <name type="common">Zombie-ant fungus</name>
    <name type="synonym">Torrubia unilateralis</name>
    <dbReference type="NCBI Taxonomy" id="268505"/>
    <lineage>
        <taxon>Eukaryota</taxon>
        <taxon>Fungi</taxon>
        <taxon>Dikarya</taxon>
        <taxon>Ascomycota</taxon>
        <taxon>Pezizomycotina</taxon>
        <taxon>Sordariomycetes</taxon>
        <taxon>Hypocreomycetidae</taxon>
        <taxon>Hypocreales</taxon>
        <taxon>Ophiocordycipitaceae</taxon>
        <taxon>Ophiocordyceps</taxon>
    </lineage>
</organism>
<feature type="domain" description="DUF3955" evidence="8">
    <location>
        <begin position="61"/>
        <end position="115"/>
    </location>
</feature>
<comment type="similarity">
    <text evidence="2">Belongs to the SLC35F solute transporter family.</text>
</comment>
<dbReference type="PANTHER" id="PTHR23051:SF0">
    <property type="entry name" value="SOLUTE CARRIER FAMILY 35 MEMBER F5"/>
    <property type="match status" value="1"/>
</dbReference>
<dbReference type="GO" id="GO:0000329">
    <property type="term" value="C:fungal-type vacuole membrane"/>
    <property type="evidence" value="ECO:0007669"/>
    <property type="project" value="TreeGrafter"/>
</dbReference>
<evidence type="ECO:0000256" key="4">
    <source>
        <dbReference type="ARBA" id="ARBA00022692"/>
    </source>
</evidence>
<feature type="transmembrane region" description="Helical" evidence="7">
    <location>
        <begin position="242"/>
        <end position="261"/>
    </location>
</feature>
<reference evidence="9 10" key="1">
    <citation type="journal article" date="2015" name="BMC Genomics">
        <title>Gene expression during zombie ant biting behavior reflects the complexity underlying fungal parasitic behavioral manipulation.</title>
        <authorList>
            <person name="de Bekker C."/>
            <person name="Ohm R.A."/>
            <person name="Loreto R.G."/>
            <person name="Sebastian A."/>
            <person name="Albert I."/>
            <person name="Merrow M."/>
            <person name="Brachmann A."/>
            <person name="Hughes D.P."/>
        </authorList>
    </citation>
    <scope>NUCLEOTIDE SEQUENCE [LARGE SCALE GENOMIC DNA]</scope>
    <source>
        <strain evidence="9 10">SC16a</strain>
    </source>
</reference>
<feature type="transmembrane region" description="Helical" evidence="7">
    <location>
        <begin position="371"/>
        <end position="396"/>
    </location>
</feature>
<keyword evidence="10" id="KW-1185">Reference proteome</keyword>
<accession>A0A2A9PED9</accession>
<comment type="subcellular location">
    <subcellularLocation>
        <location evidence="1">Membrane</location>
        <topology evidence="1">Multi-pass membrane protein</topology>
    </subcellularLocation>
</comment>
<gene>
    <name evidence="9" type="ORF">XA68_12607</name>
</gene>
<reference evidence="9 10" key="2">
    <citation type="journal article" date="2017" name="Sci. Rep.">
        <title>Ant-infecting Ophiocordyceps genomes reveal a high diversity of potential behavioral manipulation genes and a possible major role for enterotoxins.</title>
        <authorList>
            <person name="de Bekker C."/>
            <person name="Ohm R.A."/>
            <person name="Evans H.C."/>
            <person name="Brachmann A."/>
            <person name="Hughes D.P."/>
        </authorList>
    </citation>
    <scope>NUCLEOTIDE SEQUENCE [LARGE SCALE GENOMIC DNA]</scope>
    <source>
        <strain evidence="9 10">SC16a</strain>
    </source>
</reference>
<dbReference type="Pfam" id="PF06027">
    <property type="entry name" value="SLC35F"/>
    <property type="match status" value="1"/>
</dbReference>
<evidence type="ECO:0000259" key="8">
    <source>
        <dbReference type="Pfam" id="PF13127"/>
    </source>
</evidence>
<protein>
    <recommendedName>
        <fullName evidence="8">DUF3955 domain-containing protein</fullName>
    </recommendedName>
</protein>
<evidence type="ECO:0000256" key="7">
    <source>
        <dbReference type="SAM" id="Phobius"/>
    </source>
</evidence>
<dbReference type="AlphaFoldDB" id="A0A2A9PED9"/>
<dbReference type="GO" id="GO:0022857">
    <property type="term" value="F:transmembrane transporter activity"/>
    <property type="evidence" value="ECO:0007669"/>
    <property type="project" value="InterPro"/>
</dbReference>
<name>A0A2A9PED9_OPHUN</name>
<feature type="transmembrane region" description="Helical" evidence="7">
    <location>
        <begin position="408"/>
        <end position="424"/>
    </location>
</feature>
<evidence type="ECO:0000313" key="9">
    <source>
        <dbReference type="EMBL" id="PFH59267.1"/>
    </source>
</evidence>
<dbReference type="Pfam" id="PF13127">
    <property type="entry name" value="DUF3955"/>
    <property type="match status" value="1"/>
</dbReference>
<evidence type="ECO:0000256" key="5">
    <source>
        <dbReference type="ARBA" id="ARBA00022989"/>
    </source>
</evidence>
<feature type="transmembrane region" description="Helical" evidence="7">
    <location>
        <begin position="96"/>
        <end position="116"/>
    </location>
</feature>